<evidence type="ECO:0000259" key="12">
    <source>
        <dbReference type="Pfam" id="PF08533"/>
    </source>
</evidence>
<evidence type="ECO:0000313" key="14">
    <source>
        <dbReference type="Proteomes" id="UP000501452"/>
    </source>
</evidence>
<evidence type="ECO:0000256" key="9">
    <source>
        <dbReference type="PIRSR" id="PIRSR001084-3"/>
    </source>
</evidence>
<dbReference type="GO" id="GO:0046872">
    <property type="term" value="F:metal ion binding"/>
    <property type="evidence" value="ECO:0007669"/>
    <property type="project" value="UniProtKB-KW"/>
</dbReference>
<dbReference type="GO" id="GO:0004565">
    <property type="term" value="F:beta-galactosidase activity"/>
    <property type="evidence" value="ECO:0007669"/>
    <property type="project" value="UniProtKB-EC"/>
</dbReference>
<evidence type="ECO:0000259" key="11">
    <source>
        <dbReference type="Pfam" id="PF08532"/>
    </source>
</evidence>
<dbReference type="SUPFAM" id="SSF52317">
    <property type="entry name" value="Class I glutamine amidotransferase-like"/>
    <property type="match status" value="1"/>
</dbReference>
<feature type="active site" description="Nucleophile" evidence="7">
    <location>
        <position position="306"/>
    </location>
</feature>
<feature type="binding site" evidence="8">
    <location>
        <position position="111"/>
    </location>
    <ligand>
        <name>substrate</name>
    </ligand>
</feature>
<evidence type="ECO:0000259" key="10">
    <source>
        <dbReference type="Pfam" id="PF02449"/>
    </source>
</evidence>
<dbReference type="PANTHER" id="PTHR36447">
    <property type="entry name" value="BETA-GALACTOSIDASE GANA"/>
    <property type="match status" value="1"/>
</dbReference>
<keyword evidence="14" id="KW-1185">Reference proteome</keyword>
<reference evidence="13 14" key="1">
    <citation type="submission" date="2019-10" db="EMBL/GenBank/DDBJ databases">
        <title>Rubrobacter sp nov SCSIO 52090 isolated from a deep-sea sediment in the South China Sea.</title>
        <authorList>
            <person name="Chen R.W."/>
        </authorList>
    </citation>
    <scope>NUCLEOTIDE SEQUENCE [LARGE SCALE GENOMIC DNA]</scope>
    <source>
        <strain evidence="13 14">SCSIO 52909</strain>
    </source>
</reference>
<evidence type="ECO:0000256" key="3">
    <source>
        <dbReference type="ARBA" id="ARBA00012756"/>
    </source>
</evidence>
<feature type="domain" description="Glycoside hydrolase family 42 N-terminal" evidence="10">
    <location>
        <begin position="14"/>
        <end position="385"/>
    </location>
</feature>
<dbReference type="Proteomes" id="UP000501452">
    <property type="component" value="Chromosome"/>
</dbReference>
<dbReference type="RefSeq" id="WP_166176803.1">
    <property type="nucleotide sequence ID" value="NZ_CP045119.1"/>
</dbReference>
<dbReference type="Pfam" id="PF08532">
    <property type="entry name" value="Glyco_hydro_42M"/>
    <property type="match status" value="1"/>
</dbReference>
<evidence type="ECO:0000256" key="2">
    <source>
        <dbReference type="ARBA" id="ARBA00005940"/>
    </source>
</evidence>
<comment type="similarity">
    <text evidence="2 6">Belongs to the glycosyl hydrolase 42 family.</text>
</comment>
<dbReference type="GO" id="GO:0006012">
    <property type="term" value="P:galactose metabolic process"/>
    <property type="evidence" value="ECO:0007669"/>
    <property type="project" value="InterPro"/>
</dbReference>
<organism evidence="13 14">
    <name type="scientific">Rubrobacter tropicus</name>
    <dbReference type="NCBI Taxonomy" id="2653851"/>
    <lineage>
        <taxon>Bacteria</taxon>
        <taxon>Bacillati</taxon>
        <taxon>Actinomycetota</taxon>
        <taxon>Rubrobacteria</taxon>
        <taxon>Rubrobacterales</taxon>
        <taxon>Rubrobacteraceae</taxon>
        <taxon>Rubrobacter</taxon>
    </lineage>
</organism>
<dbReference type="InterPro" id="IPR013529">
    <property type="entry name" value="Glyco_hydro_42_N"/>
</dbReference>
<dbReference type="InterPro" id="IPR013739">
    <property type="entry name" value="Beta_galactosidase_C"/>
</dbReference>
<dbReference type="Pfam" id="PF08533">
    <property type="entry name" value="Glyco_hydro_42C"/>
    <property type="match status" value="1"/>
</dbReference>
<dbReference type="InterPro" id="IPR017853">
    <property type="entry name" value="GH"/>
</dbReference>
<dbReference type="Gene3D" id="3.40.50.880">
    <property type="match status" value="1"/>
</dbReference>
<feature type="binding site" evidence="8">
    <location>
        <position position="149"/>
    </location>
    <ligand>
        <name>substrate</name>
    </ligand>
</feature>
<dbReference type="EC" id="3.2.1.23" evidence="3 6"/>
<feature type="binding site" evidence="9">
    <location>
        <position position="158"/>
    </location>
    <ligand>
        <name>Zn(2+)</name>
        <dbReference type="ChEBI" id="CHEBI:29105"/>
    </ligand>
</feature>
<dbReference type="Pfam" id="PF02449">
    <property type="entry name" value="Glyco_hydro_42"/>
    <property type="match status" value="1"/>
</dbReference>
<evidence type="ECO:0000313" key="13">
    <source>
        <dbReference type="EMBL" id="QIN83477.1"/>
    </source>
</evidence>
<dbReference type="EMBL" id="CP045119">
    <property type="protein sequence ID" value="QIN83477.1"/>
    <property type="molecule type" value="Genomic_DNA"/>
</dbReference>
<feature type="active site" description="Proton donor" evidence="7">
    <location>
        <position position="150"/>
    </location>
</feature>
<protein>
    <recommendedName>
        <fullName evidence="3 6">Beta-galactosidase</fullName>
        <shortName evidence="6">Beta-gal</shortName>
        <ecNumber evidence="3 6">3.2.1.23</ecNumber>
    </recommendedName>
</protein>
<dbReference type="KEGG" id="rub:GBA63_13155"/>
<evidence type="ECO:0000256" key="4">
    <source>
        <dbReference type="ARBA" id="ARBA00022801"/>
    </source>
</evidence>
<dbReference type="Gene3D" id="3.20.20.80">
    <property type="entry name" value="Glycosidases"/>
    <property type="match status" value="1"/>
</dbReference>
<dbReference type="PIRSF" id="PIRSF001084">
    <property type="entry name" value="B-galactosidase"/>
    <property type="match status" value="1"/>
</dbReference>
<dbReference type="AlphaFoldDB" id="A0A6G8QAZ6"/>
<keyword evidence="5 6" id="KW-0326">Glycosidase</keyword>
<dbReference type="InterPro" id="IPR003476">
    <property type="entry name" value="Glyco_hydro_42"/>
</dbReference>
<evidence type="ECO:0000256" key="8">
    <source>
        <dbReference type="PIRSR" id="PIRSR001084-2"/>
    </source>
</evidence>
<evidence type="ECO:0000256" key="1">
    <source>
        <dbReference type="ARBA" id="ARBA00001412"/>
    </source>
</evidence>
<feature type="domain" description="Beta-galactosidase trimerisation" evidence="11">
    <location>
        <begin position="395"/>
        <end position="612"/>
    </location>
</feature>
<evidence type="ECO:0000256" key="6">
    <source>
        <dbReference type="PIRNR" id="PIRNR001084"/>
    </source>
</evidence>
<proteinExistence type="inferred from homology"/>
<dbReference type="InterPro" id="IPR013738">
    <property type="entry name" value="Beta_galactosidase_Trimer"/>
</dbReference>
<keyword evidence="9" id="KW-0862">Zinc</keyword>
<feature type="domain" description="Beta-galactosidase C-terminal" evidence="12">
    <location>
        <begin position="620"/>
        <end position="676"/>
    </location>
</feature>
<evidence type="ECO:0000256" key="5">
    <source>
        <dbReference type="ARBA" id="ARBA00023295"/>
    </source>
</evidence>
<keyword evidence="9" id="KW-0479">Metal-binding</keyword>
<keyword evidence="4 6" id="KW-0378">Hydrolase</keyword>
<feature type="binding site" evidence="8">
    <location>
        <position position="314"/>
    </location>
    <ligand>
        <name>substrate</name>
    </ligand>
</feature>
<dbReference type="Gene3D" id="2.60.40.1180">
    <property type="entry name" value="Golgi alpha-mannosidase II"/>
    <property type="match status" value="1"/>
</dbReference>
<dbReference type="InterPro" id="IPR029062">
    <property type="entry name" value="Class_I_gatase-like"/>
</dbReference>
<sequence>MISPKVPHVIYGGDYNPEQWPEEVWREDVRLMREANVNLVSVGIFSWAKLEPRPGEHDFGWLDRILDLLHDNGIMANLATATASPPPWLSVLHPESLPVTEDGTILYPGARQHYCPSSAAYKERAADLVGRMAGRYGDHPALAMWHVNNEYGCHVAECYCDASAVHFRGWLRDRYGDLETLNEAWGTAFWSQGYGDWGEILPPRSAPTFANPTQQLDFRRFSSDALLELYEMEKGILRGATPDVPITTNFMGFFKPVDYWKWAAREDVVSDDSYPDPADPEAHVRAAASRDLMRSLGGGDPWVLMEQTTVRVNWRRRNAPKRPGQMRLWSLQSVARGAEGIMFFQWRQSKAGAEKFHSAMVPHVEPKESRSWHEVKRLGEDLTKLDSLLGARGEARVAILLDWNNWWALELDSKPSMDVRMVAGSHSPDRPPYDAIYSFYKPLFEANVPVDFAHPEADLSSYGLVIAPNLYLVTDEAAENIKGFVREGGTLLMNFFSGISDENDHVRLGGYPAPFRELLGLRVEDFVPMSEGEENRIVAGDGAGYPCDTWADLIHPEGAETLARFASGFYADCTAVTRNAFGNGLAYYLGARPSGDYTDQLLRRLCREAGIEVNADAPPGVEVVRRWTGDASFLFVLNHNEEAVEVGLRGPAKDLLTGSEHERSLPLEPFGAAVLLEG</sequence>
<name>A0A6G8QAZ6_9ACTN</name>
<dbReference type="InterPro" id="IPR013780">
    <property type="entry name" value="Glyco_hydro_b"/>
</dbReference>
<accession>A0A6G8QAZ6</accession>
<dbReference type="SUPFAM" id="SSF51445">
    <property type="entry name" value="(Trans)glycosidases"/>
    <property type="match status" value="1"/>
</dbReference>
<dbReference type="CDD" id="cd03143">
    <property type="entry name" value="A4_beta-galactosidase_middle_domain"/>
    <property type="match status" value="1"/>
</dbReference>
<feature type="binding site" evidence="9">
    <location>
        <position position="160"/>
    </location>
    <ligand>
        <name>Zn(2+)</name>
        <dbReference type="ChEBI" id="CHEBI:29105"/>
    </ligand>
</feature>
<dbReference type="PANTHER" id="PTHR36447:SF1">
    <property type="entry name" value="BETA-GALACTOSIDASE GANA"/>
    <property type="match status" value="1"/>
</dbReference>
<gene>
    <name evidence="13" type="ORF">GBA63_13155</name>
</gene>
<evidence type="ECO:0000256" key="7">
    <source>
        <dbReference type="PIRSR" id="PIRSR001084-1"/>
    </source>
</evidence>
<feature type="binding site" evidence="9">
    <location>
        <position position="115"/>
    </location>
    <ligand>
        <name>Zn(2+)</name>
        <dbReference type="ChEBI" id="CHEBI:29105"/>
    </ligand>
</feature>
<dbReference type="GO" id="GO:0009341">
    <property type="term" value="C:beta-galactosidase complex"/>
    <property type="evidence" value="ECO:0007669"/>
    <property type="project" value="InterPro"/>
</dbReference>
<comment type="catalytic activity">
    <reaction evidence="1 6">
        <text>Hydrolysis of terminal non-reducing beta-D-galactose residues in beta-D-galactosides.</text>
        <dbReference type="EC" id="3.2.1.23"/>
    </reaction>
</comment>